<evidence type="ECO:0008006" key="4">
    <source>
        <dbReference type="Google" id="ProtNLM"/>
    </source>
</evidence>
<evidence type="ECO:0000313" key="2">
    <source>
        <dbReference type="EMBL" id="SDE10937.1"/>
    </source>
</evidence>
<dbReference type="Proteomes" id="UP000198908">
    <property type="component" value="Unassembled WGS sequence"/>
</dbReference>
<name>A0A1G7A8X9_9BURK</name>
<sequence length="132" mass="13946">MHSKMKNTIRAVVAFCLASALCGAANGQEIPPACEQLARTMEACTADLARWGDFNDPAGAAKLRESMQANITHLRAGLRQAVRDKGALAVAQHCADHDVKAKIVGDFGGMITPVLMNHGDATNCQNALASMQ</sequence>
<dbReference type="STRING" id="416944.SAMN05421548_13318"/>
<accession>A0A1G7A8X9</accession>
<organism evidence="2 3">
    <name type="scientific">Paraburkholderia lycopersici</name>
    <dbReference type="NCBI Taxonomy" id="416944"/>
    <lineage>
        <taxon>Bacteria</taxon>
        <taxon>Pseudomonadati</taxon>
        <taxon>Pseudomonadota</taxon>
        <taxon>Betaproteobacteria</taxon>
        <taxon>Burkholderiales</taxon>
        <taxon>Burkholderiaceae</taxon>
        <taxon>Paraburkholderia</taxon>
    </lineage>
</organism>
<dbReference type="EMBL" id="FMYQ01000033">
    <property type="protein sequence ID" value="SDE10937.1"/>
    <property type="molecule type" value="Genomic_DNA"/>
</dbReference>
<evidence type="ECO:0000256" key="1">
    <source>
        <dbReference type="SAM" id="SignalP"/>
    </source>
</evidence>
<keyword evidence="3" id="KW-1185">Reference proteome</keyword>
<feature type="signal peptide" evidence="1">
    <location>
        <begin position="1"/>
        <end position="24"/>
    </location>
</feature>
<protein>
    <recommendedName>
        <fullName evidence="4">Lysozyme inhibitor LprI N-terminal domain-containing protein</fullName>
    </recommendedName>
</protein>
<dbReference type="AlphaFoldDB" id="A0A1G7A8X9"/>
<gene>
    <name evidence="2" type="ORF">SAMN05421548_13318</name>
</gene>
<feature type="chain" id="PRO_5011489241" description="Lysozyme inhibitor LprI N-terminal domain-containing protein" evidence="1">
    <location>
        <begin position="25"/>
        <end position="132"/>
    </location>
</feature>
<evidence type="ECO:0000313" key="3">
    <source>
        <dbReference type="Proteomes" id="UP000198908"/>
    </source>
</evidence>
<proteinExistence type="predicted"/>
<reference evidence="3" key="1">
    <citation type="submission" date="2016-09" db="EMBL/GenBank/DDBJ databases">
        <authorList>
            <person name="Varghese N."/>
            <person name="Submissions S."/>
        </authorList>
    </citation>
    <scope>NUCLEOTIDE SEQUENCE [LARGE SCALE GENOMIC DNA]</scope>
    <source>
        <strain evidence="3">TNe-862</strain>
    </source>
</reference>
<keyword evidence="1" id="KW-0732">Signal</keyword>